<dbReference type="EC" id="1.-.-.-" evidence="12"/>
<evidence type="ECO:0000313" key="12">
    <source>
        <dbReference type="EMBL" id="MQY26437.1"/>
    </source>
</evidence>
<name>A0A7K0DL89_9NOCA</name>
<dbReference type="PANTHER" id="PTHR42917:SF2">
    <property type="entry name" value="2,4-DIENOYL-COA REDUCTASE [(2E)-ENOYL-COA-PRODUCING]"/>
    <property type="match status" value="1"/>
</dbReference>
<dbReference type="Proteomes" id="UP000431401">
    <property type="component" value="Unassembled WGS sequence"/>
</dbReference>
<evidence type="ECO:0000256" key="1">
    <source>
        <dbReference type="ARBA" id="ARBA00001917"/>
    </source>
</evidence>
<keyword evidence="5" id="KW-0288">FMN</keyword>
<evidence type="ECO:0000256" key="9">
    <source>
        <dbReference type="ARBA" id="ARBA00023014"/>
    </source>
</evidence>
<dbReference type="InterPro" id="IPR001155">
    <property type="entry name" value="OxRdtase_FMN_N"/>
</dbReference>
<dbReference type="InterPro" id="IPR036188">
    <property type="entry name" value="FAD/NAD-bd_sf"/>
</dbReference>
<keyword evidence="8" id="KW-0408">Iron</keyword>
<keyword evidence="7 12" id="KW-0560">Oxidoreductase</keyword>
<proteinExistence type="inferred from homology"/>
<dbReference type="SUPFAM" id="SSF51905">
    <property type="entry name" value="FAD/NAD(P)-binding domain"/>
    <property type="match status" value="1"/>
</dbReference>
<evidence type="ECO:0000256" key="6">
    <source>
        <dbReference type="ARBA" id="ARBA00022723"/>
    </source>
</evidence>
<dbReference type="RefSeq" id="WP_153340714.1">
    <property type="nucleotide sequence ID" value="NZ_WEGI01000004.1"/>
</dbReference>
<dbReference type="AlphaFoldDB" id="A0A7K0DL89"/>
<dbReference type="Gene3D" id="3.20.20.70">
    <property type="entry name" value="Aldolase class I"/>
    <property type="match status" value="1"/>
</dbReference>
<feature type="domain" description="NADH:flavin oxidoreductase/NADH oxidase N-terminal" evidence="10">
    <location>
        <begin position="6"/>
        <end position="339"/>
    </location>
</feature>
<dbReference type="Gene3D" id="3.40.50.720">
    <property type="entry name" value="NAD(P)-binding Rossmann-like Domain"/>
    <property type="match status" value="1"/>
</dbReference>
<comment type="caution">
    <text evidence="12">The sequence shown here is derived from an EMBL/GenBank/DDBJ whole genome shotgun (WGS) entry which is preliminary data.</text>
</comment>
<dbReference type="PANTHER" id="PTHR42917">
    <property type="entry name" value="2,4-DIENOYL-COA REDUCTASE"/>
    <property type="match status" value="1"/>
</dbReference>
<comment type="similarity">
    <text evidence="3">In the N-terminal section; belongs to the NADH:flavin oxidoreductase/NADH oxidase family.</text>
</comment>
<evidence type="ECO:0000259" key="10">
    <source>
        <dbReference type="Pfam" id="PF00724"/>
    </source>
</evidence>
<reference evidence="12 13" key="1">
    <citation type="submission" date="2019-10" db="EMBL/GenBank/DDBJ databases">
        <title>Nocardia macrotermitis sp. nov. and Nocardia aurantia sp. nov., isolated from the gut of fungus growing-termite Macrotermes natalensis.</title>
        <authorList>
            <person name="Benndorf R."/>
            <person name="Schwitalla J."/>
            <person name="Martin K."/>
            <person name="De Beer W."/>
            <person name="Kaster A.-K."/>
            <person name="Vollmers J."/>
            <person name="Poulsen M."/>
            <person name="Beemelmanns C."/>
        </authorList>
    </citation>
    <scope>NUCLEOTIDE SEQUENCE [LARGE SCALE GENOMIC DNA]</scope>
    <source>
        <strain evidence="12 13">RB56</strain>
    </source>
</reference>
<dbReference type="EMBL" id="WEGI01000004">
    <property type="protein sequence ID" value="MQY26437.1"/>
    <property type="molecule type" value="Genomic_DNA"/>
</dbReference>
<gene>
    <name evidence="12" type="ORF">NRB56_20040</name>
</gene>
<dbReference type="GO" id="GO:0051536">
    <property type="term" value="F:iron-sulfur cluster binding"/>
    <property type="evidence" value="ECO:0007669"/>
    <property type="project" value="UniProtKB-KW"/>
</dbReference>
<keyword evidence="4" id="KW-0285">Flavoprotein</keyword>
<sequence>MSFDALFRPGRIGPVGLRNRVVKSPNSSATANMDGTISRRTVDHYRRLGEGGAGLIMTEYTYVDDDASKAIHNQPGMSRHEHIAGWGWLVDEVHATGAKIGLQLAHGGRQIFLGTAPIKSATDSSWDYVEAVAGVIPQPVTVAEIDDIVTAFAQAALRARKARFDLVEVHAGHGYLITNFLSPHTNSRTDDYGGSFANRSRILVRIVDAIRATVPRDFPLSVRVSVTDYEPDGIPIEETVELCRLLEAHGVDVIHASGGHHATMEWEVSPWFNTRAPHRWGWEKFRPELSIPVIGSGSLVSPEIANDVIASGSADFVSLGRAMLADPDWTRKAQAGRTLEIVPCIRCNDGCLHRGVDTGRSVGCTVNPSVTEEGRFPITVSDTRKSVAVVGGGPAGLRSAAVLSDRGHEVRLFEPGELGGLLTHALGSTVKQDIAALVTHLVHEVRRRDIAVVPARATAAELVAGGVDAVVVATGAPLREPDFPIAAEVSHVHAAHVRAQTPLRGRVVVIGGGFQGCETALRIAEMSDTEVTVVEQQDSLLTGDEVIYDVLKLPQFLDRAGVRIRTGARVCDVSADGVAIRSTGGDELLPADTVVTALGRVPASNELADELRSAGMDVHVIGSALRPGRVYDAIHTAFFTARVI</sequence>
<dbReference type="SUPFAM" id="SSF51395">
    <property type="entry name" value="FMN-linked oxidoreductases"/>
    <property type="match status" value="1"/>
</dbReference>
<evidence type="ECO:0000256" key="3">
    <source>
        <dbReference type="ARBA" id="ARBA00011048"/>
    </source>
</evidence>
<feature type="domain" description="FAD/NAD(P)-binding" evidence="11">
    <location>
        <begin position="386"/>
        <end position="612"/>
    </location>
</feature>
<evidence type="ECO:0000259" key="11">
    <source>
        <dbReference type="Pfam" id="PF07992"/>
    </source>
</evidence>
<keyword evidence="13" id="KW-1185">Reference proteome</keyword>
<dbReference type="InterPro" id="IPR023753">
    <property type="entry name" value="FAD/NAD-binding_dom"/>
</dbReference>
<dbReference type="Gene3D" id="3.50.50.60">
    <property type="entry name" value="FAD/NAD(P)-binding domain"/>
    <property type="match status" value="1"/>
</dbReference>
<evidence type="ECO:0000256" key="8">
    <source>
        <dbReference type="ARBA" id="ARBA00023004"/>
    </source>
</evidence>
<dbReference type="Pfam" id="PF07992">
    <property type="entry name" value="Pyr_redox_2"/>
    <property type="match status" value="1"/>
</dbReference>
<dbReference type="CDD" id="cd02803">
    <property type="entry name" value="OYE_like_FMN_family"/>
    <property type="match status" value="1"/>
</dbReference>
<accession>A0A7K0DL89</accession>
<evidence type="ECO:0000256" key="2">
    <source>
        <dbReference type="ARBA" id="ARBA00001966"/>
    </source>
</evidence>
<dbReference type="Pfam" id="PF00724">
    <property type="entry name" value="Oxidored_FMN"/>
    <property type="match status" value="1"/>
</dbReference>
<evidence type="ECO:0000256" key="4">
    <source>
        <dbReference type="ARBA" id="ARBA00022630"/>
    </source>
</evidence>
<dbReference type="InterPro" id="IPR051793">
    <property type="entry name" value="NADH:flavin_oxidoreductase"/>
</dbReference>
<comment type="cofactor">
    <cofactor evidence="1">
        <name>FMN</name>
        <dbReference type="ChEBI" id="CHEBI:58210"/>
    </cofactor>
</comment>
<comment type="cofactor">
    <cofactor evidence="2">
        <name>[4Fe-4S] cluster</name>
        <dbReference type="ChEBI" id="CHEBI:49883"/>
    </cofactor>
</comment>
<protein>
    <submittedName>
        <fullName evidence="12">NADH oxidase</fullName>
        <ecNumber evidence="12">1.-.-.-</ecNumber>
    </submittedName>
</protein>
<dbReference type="GO" id="GO:0016491">
    <property type="term" value="F:oxidoreductase activity"/>
    <property type="evidence" value="ECO:0007669"/>
    <property type="project" value="UniProtKB-KW"/>
</dbReference>
<dbReference type="InterPro" id="IPR013785">
    <property type="entry name" value="Aldolase_TIM"/>
</dbReference>
<evidence type="ECO:0000256" key="5">
    <source>
        <dbReference type="ARBA" id="ARBA00022643"/>
    </source>
</evidence>
<dbReference type="PRINTS" id="PR00368">
    <property type="entry name" value="FADPNR"/>
</dbReference>
<dbReference type="GO" id="GO:0010181">
    <property type="term" value="F:FMN binding"/>
    <property type="evidence" value="ECO:0007669"/>
    <property type="project" value="InterPro"/>
</dbReference>
<keyword evidence="9" id="KW-0411">Iron-sulfur</keyword>
<organism evidence="12 13">
    <name type="scientific">Nocardia aurantia</name>
    <dbReference type="NCBI Taxonomy" id="2585199"/>
    <lineage>
        <taxon>Bacteria</taxon>
        <taxon>Bacillati</taxon>
        <taxon>Actinomycetota</taxon>
        <taxon>Actinomycetes</taxon>
        <taxon>Mycobacteriales</taxon>
        <taxon>Nocardiaceae</taxon>
        <taxon>Nocardia</taxon>
    </lineage>
</organism>
<keyword evidence="6" id="KW-0479">Metal-binding</keyword>
<dbReference type="GO" id="GO:0046872">
    <property type="term" value="F:metal ion binding"/>
    <property type="evidence" value="ECO:0007669"/>
    <property type="project" value="UniProtKB-KW"/>
</dbReference>
<dbReference type="OrthoDB" id="3169239at2"/>
<evidence type="ECO:0000256" key="7">
    <source>
        <dbReference type="ARBA" id="ARBA00023002"/>
    </source>
</evidence>
<evidence type="ECO:0000313" key="13">
    <source>
        <dbReference type="Proteomes" id="UP000431401"/>
    </source>
</evidence>